<name>A0A369TJI0_9PROT</name>
<dbReference type="RefSeq" id="WP_114581007.1">
    <property type="nucleotide sequence ID" value="NZ_QPMH01000003.1"/>
</dbReference>
<dbReference type="AlphaFoldDB" id="A0A369TJI0"/>
<protein>
    <submittedName>
        <fullName evidence="2">Uncharacterized protein</fullName>
    </submittedName>
</protein>
<organism evidence="2 3">
    <name type="scientific">Ferruginivarius sediminum</name>
    <dbReference type="NCBI Taxonomy" id="2661937"/>
    <lineage>
        <taxon>Bacteria</taxon>
        <taxon>Pseudomonadati</taxon>
        <taxon>Pseudomonadota</taxon>
        <taxon>Alphaproteobacteria</taxon>
        <taxon>Rhodospirillales</taxon>
        <taxon>Rhodospirillaceae</taxon>
        <taxon>Ferruginivarius</taxon>
    </lineage>
</organism>
<evidence type="ECO:0000256" key="1">
    <source>
        <dbReference type="SAM" id="MobiDB-lite"/>
    </source>
</evidence>
<gene>
    <name evidence="2" type="ORF">DRB17_04600</name>
</gene>
<comment type="caution">
    <text evidence="2">The sequence shown here is derived from an EMBL/GenBank/DDBJ whole genome shotgun (WGS) entry which is preliminary data.</text>
</comment>
<dbReference type="EMBL" id="QPMH01000003">
    <property type="protein sequence ID" value="RDD63056.1"/>
    <property type="molecule type" value="Genomic_DNA"/>
</dbReference>
<evidence type="ECO:0000313" key="3">
    <source>
        <dbReference type="Proteomes" id="UP000253941"/>
    </source>
</evidence>
<feature type="region of interest" description="Disordered" evidence="1">
    <location>
        <begin position="1"/>
        <end position="27"/>
    </location>
</feature>
<dbReference type="Proteomes" id="UP000253941">
    <property type="component" value="Unassembled WGS sequence"/>
</dbReference>
<keyword evidence="3" id="KW-1185">Reference proteome</keyword>
<proteinExistence type="predicted"/>
<reference evidence="2 3" key="1">
    <citation type="submission" date="2018-07" db="EMBL/GenBank/DDBJ databases">
        <title>Venubactetium sediminum gen. nov., sp. nov., isolated from a marine solar saltern.</title>
        <authorList>
            <person name="Wang S."/>
        </authorList>
    </citation>
    <scope>NUCLEOTIDE SEQUENCE [LARGE SCALE GENOMIC DNA]</scope>
    <source>
        <strain evidence="2 3">WD2A32</strain>
    </source>
</reference>
<evidence type="ECO:0000313" key="2">
    <source>
        <dbReference type="EMBL" id="RDD63056.1"/>
    </source>
</evidence>
<accession>A0A369TJI0</accession>
<sequence>MVAGAAVAQAQTNHPGPLPLPGDLSVELSPDGKTTIFTTGTAFYDEVNPFAERPPSNVLPTVYENATDSGGDIIPNTLPSTPENPYNLHPDPVVTDINPRSPEEDLRRIIQHLNEVAYSEARQATDQEFFANGKGVPADARRGGIERTGSDAGTIEEDGASQIDYDKVQMAIDILEGNPVANRAYSGLPLLHYKGSEFVKTVDPETKNVTVHQIWTRENIESDAMFIDPSAVPNEEWTITYVIDVLRRGHEDFAPFMLLFDDPNDLDGAALPHVAMDQTFFPMEEGKRYTFKMKMPPARYWNLTYHWGWRVHSPRIQSVENATKVVAGKNIVEWETDVFGENPSSTEEKKLKAISMIGDLSPAKRMWKAFREIEDIAPAKPHSYLRTLVDELQASFEDWKHRNKLPRGVEPSPDHHQTLFYVNNTIYGTINDQDANAQPIFHQWETRGATMTSKLYNGDYFPHAYFSVDFGGLRGYENIFQNTLPIGGAGPWFTFGRAHWFINTAAPALVPAAERPDTYEEGSYYEVAALPEEASEVAQGVRPNWLEHPGNNGYWTEPTAEGIGEHNIAINFRYEPSIRLRYYQFDPLHHNVAIWSVH</sequence>